<comment type="caution">
    <text evidence="2">The sequence shown here is derived from an EMBL/GenBank/DDBJ whole genome shotgun (WGS) entry which is preliminary data.</text>
</comment>
<sequence>MTIQLTKDAVSQGNQNKPRLWVSETRQSLSQELHNRPSVQIHIGTSISHIAVRITQDQRAQEFQQLCSLCARYNAPPPEPDACCYYQHFTGFEIRWERHLEFSNYTFIRNGSSQRLFDSFAIEFIPQQWFDELVGELVSAVNVILSAKPPSEELLCQAFESYQVFGSNVSSGRANVFTSFRIHSDGFSRVYIESSALNTYQAGRLVQRLLEIETYQMMALLSLPIAKALSSEVTQIEQRLMGINQSMASIDGFDDKEMLTALSYLASQTEQILADISYRFSATNAYYDLVCSRIAQLKEQEISNKERLSEFVTRRLSPGVKTCQALTRRLDALACRIERASGLLQTRVDLSIEQQNQKLLAAINQRGEVQLRLQQVVEGVSIVAIVYYSMSLLDYVLNALASVDLALNKTLVKGAAVPVLLVFTWLVMRFFIRVIKKQTG</sequence>
<reference evidence="2" key="2">
    <citation type="submission" date="2020-09" db="EMBL/GenBank/DDBJ databases">
        <authorList>
            <person name="Sun Q."/>
            <person name="Kim S."/>
        </authorList>
    </citation>
    <scope>NUCLEOTIDE SEQUENCE</scope>
    <source>
        <strain evidence="2">KCTC 32337</strain>
    </source>
</reference>
<evidence type="ECO:0000313" key="3">
    <source>
        <dbReference type="Proteomes" id="UP000622604"/>
    </source>
</evidence>
<dbReference type="Pfam" id="PF11902">
    <property type="entry name" value="DUF3422"/>
    <property type="match status" value="1"/>
</dbReference>
<accession>A0A8H9IET4</accession>
<evidence type="ECO:0000313" key="2">
    <source>
        <dbReference type="EMBL" id="GGZ81825.1"/>
    </source>
</evidence>
<evidence type="ECO:0000256" key="1">
    <source>
        <dbReference type="SAM" id="Phobius"/>
    </source>
</evidence>
<evidence type="ECO:0008006" key="4">
    <source>
        <dbReference type="Google" id="ProtNLM"/>
    </source>
</evidence>
<dbReference type="InterPro" id="IPR021830">
    <property type="entry name" value="DUF3422"/>
</dbReference>
<organism evidence="2 3">
    <name type="scientific">Paraglaciecola chathamensis</name>
    <dbReference type="NCBI Taxonomy" id="368405"/>
    <lineage>
        <taxon>Bacteria</taxon>
        <taxon>Pseudomonadati</taxon>
        <taxon>Pseudomonadota</taxon>
        <taxon>Gammaproteobacteria</taxon>
        <taxon>Alteromonadales</taxon>
        <taxon>Alteromonadaceae</taxon>
        <taxon>Paraglaciecola</taxon>
    </lineage>
</organism>
<dbReference type="Proteomes" id="UP000622604">
    <property type="component" value="Unassembled WGS sequence"/>
</dbReference>
<protein>
    <recommendedName>
        <fullName evidence="4">DUF3422 domain-containing protein</fullName>
    </recommendedName>
</protein>
<dbReference type="AlphaFoldDB" id="A0A8H9IET4"/>
<keyword evidence="1" id="KW-1133">Transmembrane helix</keyword>
<dbReference type="RefSeq" id="WP_008303510.1">
    <property type="nucleotide sequence ID" value="NZ_BMZC01000019.1"/>
</dbReference>
<keyword evidence="1" id="KW-0472">Membrane</keyword>
<dbReference type="EMBL" id="BMZC01000019">
    <property type="protein sequence ID" value="GGZ81825.1"/>
    <property type="molecule type" value="Genomic_DNA"/>
</dbReference>
<reference evidence="2" key="1">
    <citation type="journal article" date="2014" name="Int. J. Syst. Evol. Microbiol.">
        <title>Complete genome sequence of Corynebacterium casei LMG S-19264T (=DSM 44701T), isolated from a smear-ripened cheese.</title>
        <authorList>
            <consortium name="US DOE Joint Genome Institute (JGI-PGF)"/>
            <person name="Walter F."/>
            <person name="Albersmeier A."/>
            <person name="Kalinowski J."/>
            <person name="Ruckert C."/>
        </authorList>
    </citation>
    <scope>NUCLEOTIDE SEQUENCE</scope>
    <source>
        <strain evidence="2">KCTC 32337</strain>
    </source>
</reference>
<proteinExistence type="predicted"/>
<keyword evidence="1" id="KW-0812">Transmembrane</keyword>
<name>A0A8H9IET4_9ALTE</name>
<gene>
    <name evidence="2" type="ORF">GCM10011274_44520</name>
</gene>
<feature type="transmembrane region" description="Helical" evidence="1">
    <location>
        <begin position="415"/>
        <end position="432"/>
    </location>
</feature>